<dbReference type="CDD" id="cd00009">
    <property type="entry name" value="AAA"/>
    <property type="match status" value="1"/>
</dbReference>
<dbReference type="AlphaFoldDB" id="A0A6C0CLU4"/>
<name>A0A6C0CLU4_9ZZZZ</name>
<dbReference type="EMBL" id="MN739454">
    <property type="protein sequence ID" value="QHT05431.1"/>
    <property type="molecule type" value="Genomic_DNA"/>
</dbReference>
<feature type="domain" description="AAA+ ATPase" evidence="4">
    <location>
        <begin position="173"/>
        <end position="308"/>
    </location>
</feature>
<evidence type="ECO:0000259" key="4">
    <source>
        <dbReference type="SMART" id="SM00382"/>
    </source>
</evidence>
<dbReference type="PANTHER" id="PTHR43392:SF2">
    <property type="entry name" value="AAA-TYPE ATPASE FAMILY PROTEIN _ ANKYRIN REPEAT FAMILY PROTEIN"/>
    <property type="match status" value="1"/>
</dbReference>
<dbReference type="GO" id="GO:0016887">
    <property type="term" value="F:ATP hydrolysis activity"/>
    <property type="evidence" value="ECO:0007669"/>
    <property type="project" value="InterPro"/>
</dbReference>
<organism evidence="5">
    <name type="scientific">viral metagenome</name>
    <dbReference type="NCBI Taxonomy" id="1070528"/>
    <lineage>
        <taxon>unclassified sequences</taxon>
        <taxon>metagenomes</taxon>
        <taxon>organismal metagenomes</taxon>
    </lineage>
</organism>
<protein>
    <recommendedName>
        <fullName evidence="4">AAA+ ATPase domain-containing protein</fullName>
    </recommendedName>
</protein>
<evidence type="ECO:0000256" key="2">
    <source>
        <dbReference type="ARBA" id="ARBA00022741"/>
    </source>
</evidence>
<dbReference type="FunFam" id="3.40.50.300:FF:000216">
    <property type="entry name" value="Type VII secretion ATPase EccA"/>
    <property type="match status" value="1"/>
</dbReference>
<dbReference type="InterPro" id="IPR000641">
    <property type="entry name" value="CbxX/CfxQ"/>
</dbReference>
<dbReference type="InterPro" id="IPR027417">
    <property type="entry name" value="P-loop_NTPase"/>
</dbReference>
<dbReference type="GO" id="GO:0005524">
    <property type="term" value="F:ATP binding"/>
    <property type="evidence" value="ECO:0007669"/>
    <property type="project" value="UniProtKB-KW"/>
</dbReference>
<dbReference type="InterPro" id="IPR003959">
    <property type="entry name" value="ATPase_AAA_core"/>
</dbReference>
<dbReference type="InterPro" id="IPR050773">
    <property type="entry name" value="CbxX/CfxQ_RuBisCO_ESX"/>
</dbReference>
<keyword evidence="3" id="KW-0067">ATP-binding</keyword>
<reference evidence="5" key="1">
    <citation type="journal article" date="2020" name="Nature">
        <title>Giant virus diversity and host interactions through global metagenomics.</title>
        <authorList>
            <person name="Schulz F."/>
            <person name="Roux S."/>
            <person name="Paez-Espino D."/>
            <person name="Jungbluth S."/>
            <person name="Walsh D.A."/>
            <person name="Denef V.J."/>
            <person name="McMahon K.D."/>
            <person name="Konstantinidis K.T."/>
            <person name="Eloe-Fadrosh E.A."/>
            <person name="Kyrpides N.C."/>
            <person name="Woyke T."/>
        </authorList>
    </citation>
    <scope>NUCLEOTIDE SEQUENCE</scope>
    <source>
        <strain evidence="5">GVMAG-M-3300021375-17</strain>
    </source>
</reference>
<evidence type="ECO:0000313" key="5">
    <source>
        <dbReference type="EMBL" id="QHT05431.1"/>
    </source>
</evidence>
<keyword evidence="2" id="KW-0547">Nucleotide-binding</keyword>
<sequence length="407" mass="47596">MSYSPNSPKRTFNQPYHKFLKSLDKYQTYKYLSYNNCMNIHNTISSHYSNTFLPYHGSQDTQNDKELLDFFKWQKEHEVPLNNFDKIKVHRNPPKTKVHIDVNIESVEDLIKIIDTYPFDNMKEYNIELQSLHKIRPELDQLNSMIGLHTVKSSIVNQLLYFIQGFTQDVHGDYKHTVLTGSPGTGKTELAKIIGKMYSKIGVLKNNVFKKVTRSDLVAGYLGQTAMKTRKKIDECNGGVLFIDEAYSLNNDDMYAKECVDTLCEALSDQKKDLMVIVAGYEKDLNEQFFKINPGMPSRFVWKFNIEEYNPKELYEIFLHLVKQISWKVDKNVTDKWFHEKKDLFKFNGRSMEQLLLMTKISHSKRVFGKDANLKKILTLEDLDKGMEIYKQNVKSAKDNIFYGLYT</sequence>
<dbReference type="SMART" id="SM00382">
    <property type="entry name" value="AAA"/>
    <property type="match status" value="1"/>
</dbReference>
<accession>A0A6C0CLU4</accession>
<dbReference type="InterPro" id="IPR003593">
    <property type="entry name" value="AAA+_ATPase"/>
</dbReference>
<dbReference type="Gene3D" id="3.40.50.300">
    <property type="entry name" value="P-loop containing nucleotide triphosphate hydrolases"/>
    <property type="match status" value="1"/>
</dbReference>
<dbReference type="PANTHER" id="PTHR43392">
    <property type="entry name" value="AAA-TYPE ATPASE FAMILY PROTEIN / ANKYRIN REPEAT FAMILY PROTEIN"/>
    <property type="match status" value="1"/>
</dbReference>
<dbReference type="PRINTS" id="PR00819">
    <property type="entry name" value="CBXCFQXSUPER"/>
</dbReference>
<dbReference type="SUPFAM" id="SSF52540">
    <property type="entry name" value="P-loop containing nucleoside triphosphate hydrolases"/>
    <property type="match status" value="1"/>
</dbReference>
<proteinExistence type="inferred from homology"/>
<comment type="similarity">
    <text evidence="1">Belongs to the CbxX/CfxQ family.</text>
</comment>
<dbReference type="Pfam" id="PF00004">
    <property type="entry name" value="AAA"/>
    <property type="match status" value="1"/>
</dbReference>
<evidence type="ECO:0000256" key="3">
    <source>
        <dbReference type="ARBA" id="ARBA00022840"/>
    </source>
</evidence>
<evidence type="ECO:0000256" key="1">
    <source>
        <dbReference type="ARBA" id="ARBA00010378"/>
    </source>
</evidence>